<keyword evidence="1" id="KW-1133">Transmembrane helix</keyword>
<feature type="transmembrane region" description="Helical" evidence="1">
    <location>
        <begin position="36"/>
        <end position="60"/>
    </location>
</feature>
<dbReference type="EMBL" id="JARJCN010000007">
    <property type="protein sequence ID" value="KAJ7099523.1"/>
    <property type="molecule type" value="Genomic_DNA"/>
</dbReference>
<keyword evidence="1" id="KW-0472">Membrane</keyword>
<sequence length="216" mass="23258">MSVFLGYAASLFRPGVGVPGRLKSISIPLYQRTPSALAVAGPALLVFDALLIASTVPVTWNHWKTAPEPNGKPRELRPWWMRAAACSVELATGLLLASSILIYRARTVTLISILPPKNPSAVPTGFNRRIFLQNAGSWRGVSGTIFPLSACTVTRVDEKVLFLQVKGEYQGWQLNLEKSHVDGEPAADAEKACKTFAAHWEGAGGKATILHKAGEA</sequence>
<organism evidence="2 3">
    <name type="scientific">Mycena belliarum</name>
    <dbReference type="NCBI Taxonomy" id="1033014"/>
    <lineage>
        <taxon>Eukaryota</taxon>
        <taxon>Fungi</taxon>
        <taxon>Dikarya</taxon>
        <taxon>Basidiomycota</taxon>
        <taxon>Agaricomycotina</taxon>
        <taxon>Agaricomycetes</taxon>
        <taxon>Agaricomycetidae</taxon>
        <taxon>Agaricales</taxon>
        <taxon>Marasmiineae</taxon>
        <taxon>Mycenaceae</taxon>
        <taxon>Mycena</taxon>
    </lineage>
</organism>
<reference evidence="2" key="1">
    <citation type="submission" date="2023-03" db="EMBL/GenBank/DDBJ databases">
        <title>Massive genome expansion in bonnet fungi (Mycena s.s.) driven by repeated elements and novel gene families across ecological guilds.</title>
        <authorList>
            <consortium name="Lawrence Berkeley National Laboratory"/>
            <person name="Harder C.B."/>
            <person name="Miyauchi S."/>
            <person name="Viragh M."/>
            <person name="Kuo A."/>
            <person name="Thoen E."/>
            <person name="Andreopoulos B."/>
            <person name="Lu D."/>
            <person name="Skrede I."/>
            <person name="Drula E."/>
            <person name="Henrissat B."/>
            <person name="Morin E."/>
            <person name="Kohler A."/>
            <person name="Barry K."/>
            <person name="LaButti K."/>
            <person name="Morin E."/>
            <person name="Salamov A."/>
            <person name="Lipzen A."/>
            <person name="Mereny Z."/>
            <person name="Hegedus B."/>
            <person name="Baldrian P."/>
            <person name="Stursova M."/>
            <person name="Weitz H."/>
            <person name="Taylor A."/>
            <person name="Grigoriev I.V."/>
            <person name="Nagy L.G."/>
            <person name="Martin F."/>
            <person name="Kauserud H."/>
        </authorList>
    </citation>
    <scope>NUCLEOTIDE SEQUENCE</scope>
    <source>
        <strain evidence="2">CBHHK173m</strain>
    </source>
</reference>
<keyword evidence="3" id="KW-1185">Reference proteome</keyword>
<protein>
    <submittedName>
        <fullName evidence="2">Uncharacterized protein</fullName>
    </submittedName>
</protein>
<name>A0AAD6UE84_9AGAR</name>
<comment type="caution">
    <text evidence="2">The sequence shown here is derived from an EMBL/GenBank/DDBJ whole genome shotgun (WGS) entry which is preliminary data.</text>
</comment>
<accession>A0AAD6UE84</accession>
<keyword evidence="1" id="KW-0812">Transmembrane</keyword>
<dbReference type="AlphaFoldDB" id="A0AAD6UE84"/>
<dbReference type="Proteomes" id="UP001222325">
    <property type="component" value="Unassembled WGS sequence"/>
</dbReference>
<feature type="transmembrane region" description="Helical" evidence="1">
    <location>
        <begin position="80"/>
        <end position="103"/>
    </location>
</feature>
<gene>
    <name evidence="2" type="ORF">B0H15DRAFT_550348</name>
</gene>
<proteinExistence type="predicted"/>
<evidence type="ECO:0000313" key="2">
    <source>
        <dbReference type="EMBL" id="KAJ7099523.1"/>
    </source>
</evidence>
<evidence type="ECO:0000313" key="3">
    <source>
        <dbReference type="Proteomes" id="UP001222325"/>
    </source>
</evidence>
<evidence type="ECO:0000256" key="1">
    <source>
        <dbReference type="SAM" id="Phobius"/>
    </source>
</evidence>